<dbReference type="InterPro" id="IPR012910">
    <property type="entry name" value="Plug_dom"/>
</dbReference>
<gene>
    <name evidence="14" type="ORF">HLH27_12470</name>
</gene>
<evidence type="ECO:0000313" key="15">
    <source>
        <dbReference type="Proteomes" id="UP000540556"/>
    </source>
</evidence>
<dbReference type="PANTHER" id="PTHR47234">
    <property type="match status" value="1"/>
</dbReference>
<protein>
    <submittedName>
        <fullName evidence="14">TonB-dependent receptor</fullName>
    </submittedName>
</protein>
<comment type="subcellular location">
    <subcellularLocation>
        <location evidence="1 8">Cell outer membrane</location>
        <topology evidence="1 8">Multi-pass membrane protein</topology>
    </subcellularLocation>
</comment>
<dbReference type="PROSITE" id="PS52016">
    <property type="entry name" value="TONB_DEPENDENT_REC_3"/>
    <property type="match status" value="1"/>
</dbReference>
<evidence type="ECO:0000256" key="11">
    <source>
        <dbReference type="SAM" id="SignalP"/>
    </source>
</evidence>
<evidence type="ECO:0000256" key="5">
    <source>
        <dbReference type="ARBA" id="ARBA00023077"/>
    </source>
</evidence>
<dbReference type="InterPro" id="IPR037066">
    <property type="entry name" value="Plug_dom_sf"/>
</dbReference>
<comment type="caution">
    <text evidence="14">The sequence shown here is derived from an EMBL/GenBank/DDBJ whole genome shotgun (WGS) entry which is preliminary data.</text>
</comment>
<dbReference type="Gene3D" id="2.40.170.20">
    <property type="entry name" value="TonB-dependent receptor, beta-barrel domain"/>
    <property type="match status" value="1"/>
</dbReference>
<dbReference type="Pfam" id="PF07715">
    <property type="entry name" value="Plug"/>
    <property type="match status" value="1"/>
</dbReference>
<evidence type="ECO:0000256" key="8">
    <source>
        <dbReference type="PROSITE-ProRule" id="PRU01360"/>
    </source>
</evidence>
<accession>A0A7W4PRX1</accession>
<keyword evidence="4 8" id="KW-0812">Transmembrane</keyword>
<dbReference type="Pfam" id="PF00593">
    <property type="entry name" value="TonB_dep_Rec_b-barrel"/>
    <property type="match status" value="1"/>
</dbReference>
<feature type="region of interest" description="Disordered" evidence="10">
    <location>
        <begin position="25"/>
        <end position="73"/>
    </location>
</feature>
<keyword evidence="3 8" id="KW-1134">Transmembrane beta strand</keyword>
<feature type="chain" id="PRO_5031178780" evidence="11">
    <location>
        <begin position="23"/>
        <end position="830"/>
    </location>
</feature>
<sequence>MRAFRHSLYVTAALLTSQHVAAAATVQPTDEAPHRKPVRKSTPSPHEKPAATAQDNAKLPSQPPQPAQQQPAVAAEQFIVTGTRDAHRTARSSASPIDIITGAELARTGALNVSDALVRTDPSINSSITGGSGIVAGLRMRGLSPNEVLVLVDGKRRHTTGVVATYSGPEHGATPVDLNTIPVSAIDHIEVLRDGAAAMYGSDAIAGVVNIILKKNPSGLNTSFQSGAHPFGALYGSPGWDYQLAADGGIGFAGNGYLHVSGQIYHADHYVTGSRDYRPEDYNFGLPEETRESLAIEAGRDITETIKGYMNITYMHRHIQNYMTNRFASVLPEVYPYGFNPSVVNEENDYAATLGLTGDTLFGSFHWDLSTTYGADESKLSTINSANLNYYAAYGYTPTKGFTAGYSNAQWTNNLDISRAFRVLSRPLKLAFGTEHRLETYGITSGNAPTYVMGGFQGAPGLTPQSAGNWSRDVWAGYADVSISPIDRLDLDFAGRFEHYTDFGNSESGKISARYELSKRIAFRSTISNGFRAPTLAEQHFSSLSVTPTGAAGSLAVASEAARLLGASPLKPERSTNVSGGVVFEPLSRLHVTADAYQINIRDRIVGGGNYNGAIAEQAIALTGIDLPPNLDPSNVSANYFSNGASTRTQGVDINIDYTTRFGRFGKVDWSAGIDLNRTRLHHLSNDTNNQPLLNAQAISWLTTSVPRSKIILNARWTVGEWDVNVRQTRYGQTTGNMTYQIAAPAAIRYSIEQFAQFENQPRWMTDLEVTRHFLSHRLHVTLGVNNLFDVRPRKLPLILRYNGNSIYDTASSGIPISGSYYYGRVGFSL</sequence>
<dbReference type="SUPFAM" id="SSF56935">
    <property type="entry name" value="Porins"/>
    <property type="match status" value="1"/>
</dbReference>
<keyword evidence="11" id="KW-0732">Signal</keyword>
<dbReference type="EMBL" id="JABEQK010000009">
    <property type="protein sequence ID" value="MBB2205824.1"/>
    <property type="molecule type" value="Genomic_DNA"/>
</dbReference>
<evidence type="ECO:0000256" key="7">
    <source>
        <dbReference type="ARBA" id="ARBA00023237"/>
    </source>
</evidence>
<keyword evidence="5 9" id="KW-0798">TonB box</keyword>
<keyword evidence="14" id="KW-0675">Receptor</keyword>
<keyword evidence="7 8" id="KW-0998">Cell outer membrane</keyword>
<feature type="domain" description="TonB-dependent receptor plug" evidence="13">
    <location>
        <begin position="90"/>
        <end position="208"/>
    </location>
</feature>
<dbReference type="InterPro" id="IPR036942">
    <property type="entry name" value="Beta-barrel_TonB_sf"/>
</dbReference>
<keyword evidence="15" id="KW-1185">Reference proteome</keyword>
<dbReference type="PANTHER" id="PTHR47234:SF3">
    <property type="entry name" value="SECRETIN_TONB SHORT N-TERMINAL DOMAIN-CONTAINING PROTEIN"/>
    <property type="match status" value="1"/>
</dbReference>
<evidence type="ECO:0000256" key="2">
    <source>
        <dbReference type="ARBA" id="ARBA00022448"/>
    </source>
</evidence>
<feature type="signal peptide" evidence="11">
    <location>
        <begin position="1"/>
        <end position="22"/>
    </location>
</feature>
<keyword evidence="2 8" id="KW-0813">Transport</keyword>
<dbReference type="CDD" id="cd01347">
    <property type="entry name" value="ligand_gated_channel"/>
    <property type="match status" value="1"/>
</dbReference>
<proteinExistence type="inferred from homology"/>
<evidence type="ECO:0000256" key="10">
    <source>
        <dbReference type="SAM" id="MobiDB-lite"/>
    </source>
</evidence>
<organism evidence="14 15">
    <name type="scientific">Gluconacetobacter takamatsuzukensis</name>
    <dbReference type="NCBI Taxonomy" id="1286190"/>
    <lineage>
        <taxon>Bacteria</taxon>
        <taxon>Pseudomonadati</taxon>
        <taxon>Pseudomonadota</taxon>
        <taxon>Alphaproteobacteria</taxon>
        <taxon>Acetobacterales</taxon>
        <taxon>Acetobacteraceae</taxon>
        <taxon>Gluconacetobacter</taxon>
    </lineage>
</organism>
<evidence type="ECO:0000256" key="4">
    <source>
        <dbReference type="ARBA" id="ARBA00022692"/>
    </source>
</evidence>
<dbReference type="Proteomes" id="UP000540556">
    <property type="component" value="Unassembled WGS sequence"/>
</dbReference>
<evidence type="ECO:0000259" key="12">
    <source>
        <dbReference type="Pfam" id="PF00593"/>
    </source>
</evidence>
<evidence type="ECO:0000256" key="1">
    <source>
        <dbReference type="ARBA" id="ARBA00004571"/>
    </source>
</evidence>
<dbReference type="InterPro" id="IPR000531">
    <property type="entry name" value="Beta-barrel_TonB"/>
</dbReference>
<dbReference type="RefSeq" id="WP_182950361.1">
    <property type="nucleotide sequence ID" value="NZ_JABEQK010000009.1"/>
</dbReference>
<evidence type="ECO:0000256" key="3">
    <source>
        <dbReference type="ARBA" id="ARBA00022452"/>
    </source>
</evidence>
<name>A0A7W4PRX1_9PROT</name>
<dbReference type="Gene3D" id="2.170.130.10">
    <property type="entry name" value="TonB-dependent receptor, plug domain"/>
    <property type="match status" value="1"/>
</dbReference>
<evidence type="ECO:0000313" key="14">
    <source>
        <dbReference type="EMBL" id="MBB2205824.1"/>
    </source>
</evidence>
<feature type="domain" description="TonB-dependent receptor-like beta-barrel" evidence="12">
    <location>
        <begin position="341"/>
        <end position="788"/>
    </location>
</feature>
<keyword evidence="6 8" id="KW-0472">Membrane</keyword>
<reference evidence="14 15" key="1">
    <citation type="submission" date="2020-04" db="EMBL/GenBank/DDBJ databases">
        <title>Description of novel Gluconacetobacter.</title>
        <authorList>
            <person name="Sombolestani A."/>
        </authorList>
    </citation>
    <scope>NUCLEOTIDE SEQUENCE [LARGE SCALE GENOMIC DNA]</scope>
    <source>
        <strain evidence="14 15">LMG 27800</strain>
    </source>
</reference>
<evidence type="ECO:0000256" key="9">
    <source>
        <dbReference type="RuleBase" id="RU003357"/>
    </source>
</evidence>
<evidence type="ECO:0000259" key="13">
    <source>
        <dbReference type="Pfam" id="PF07715"/>
    </source>
</evidence>
<comment type="similarity">
    <text evidence="8 9">Belongs to the TonB-dependent receptor family.</text>
</comment>
<dbReference type="InterPro" id="IPR039426">
    <property type="entry name" value="TonB-dep_rcpt-like"/>
</dbReference>
<dbReference type="AlphaFoldDB" id="A0A7W4PRX1"/>
<evidence type="ECO:0000256" key="6">
    <source>
        <dbReference type="ARBA" id="ARBA00023136"/>
    </source>
</evidence>
<dbReference type="GO" id="GO:0009279">
    <property type="term" value="C:cell outer membrane"/>
    <property type="evidence" value="ECO:0007669"/>
    <property type="project" value="UniProtKB-SubCell"/>
</dbReference>